<accession>A0ABN1ZR77</accession>
<dbReference type="Proteomes" id="UP001500842">
    <property type="component" value="Unassembled WGS sequence"/>
</dbReference>
<sequence>MMLHPSDRGYGGPRAAGENGAVAYWHRTAPHTFTPTEHVGGAWDRATQHIAPALGVLAHEVERDRDRRRSDGLVVSRLSYDILGTVPIEAIDVEVEVLRPGRTIELVQATARYGGRAVVLLRAWLVEPYDTAPLAGTDLPSIPPADEMEPWDMAGLWPSGFISSIEVRRKDLGPGRSMVWVRTPHELVADEPVSRLAAVAGLVDVTNGIAVRTDPTRVAFPNLDLTAHFLHAPAEGWLGLDTTQSYGPGGIGVTSSKMHDENGPLGTIAQTLTVRP</sequence>
<feature type="domain" description="Acyl-CoA thioesterase-like C-terminal" evidence="2">
    <location>
        <begin position="150"/>
        <end position="274"/>
    </location>
</feature>
<protein>
    <submittedName>
        <fullName evidence="3">Thioesterase family protein</fullName>
    </submittedName>
</protein>
<reference evidence="3 4" key="1">
    <citation type="journal article" date="2019" name="Int. J. Syst. Evol. Microbiol.">
        <title>The Global Catalogue of Microorganisms (GCM) 10K type strain sequencing project: providing services to taxonomists for standard genome sequencing and annotation.</title>
        <authorList>
            <consortium name="The Broad Institute Genomics Platform"/>
            <consortium name="The Broad Institute Genome Sequencing Center for Infectious Disease"/>
            <person name="Wu L."/>
            <person name="Ma J."/>
        </authorList>
    </citation>
    <scope>NUCLEOTIDE SEQUENCE [LARGE SCALE GENOMIC DNA]</scope>
    <source>
        <strain evidence="3 4">JCM 14942</strain>
    </source>
</reference>
<gene>
    <name evidence="3" type="ORF">GCM10009788_02200</name>
</gene>
<evidence type="ECO:0000313" key="4">
    <source>
        <dbReference type="Proteomes" id="UP001500842"/>
    </source>
</evidence>
<proteinExistence type="predicted"/>
<dbReference type="InterPro" id="IPR042171">
    <property type="entry name" value="Acyl-CoA_hotdog"/>
</dbReference>
<feature type="domain" description="Acyl-CoA thioesterase-like N-terminal HotDog" evidence="1">
    <location>
        <begin position="42"/>
        <end position="125"/>
    </location>
</feature>
<dbReference type="SUPFAM" id="SSF54637">
    <property type="entry name" value="Thioesterase/thiol ester dehydrase-isomerase"/>
    <property type="match status" value="1"/>
</dbReference>
<keyword evidence="4" id="KW-1185">Reference proteome</keyword>
<dbReference type="InterPro" id="IPR049450">
    <property type="entry name" value="ACOT8-like_C"/>
</dbReference>
<dbReference type="InterPro" id="IPR029069">
    <property type="entry name" value="HotDog_dom_sf"/>
</dbReference>
<dbReference type="Pfam" id="PF13622">
    <property type="entry name" value="4HBT_3"/>
    <property type="match status" value="1"/>
</dbReference>
<dbReference type="EMBL" id="BAAAOR010000002">
    <property type="protein sequence ID" value="GAA1502536.1"/>
    <property type="molecule type" value="Genomic_DNA"/>
</dbReference>
<dbReference type="Pfam" id="PF20789">
    <property type="entry name" value="4HBT_3C"/>
    <property type="match status" value="1"/>
</dbReference>
<evidence type="ECO:0000313" key="3">
    <source>
        <dbReference type="EMBL" id="GAA1502536.1"/>
    </source>
</evidence>
<name>A0ABN1ZR77_9ACTN</name>
<dbReference type="InterPro" id="IPR049449">
    <property type="entry name" value="TesB_ACOT8-like_N"/>
</dbReference>
<dbReference type="Gene3D" id="2.40.160.210">
    <property type="entry name" value="Acyl-CoA thioesterase, double hotdog domain"/>
    <property type="match status" value="1"/>
</dbReference>
<comment type="caution">
    <text evidence="3">The sequence shown here is derived from an EMBL/GenBank/DDBJ whole genome shotgun (WGS) entry which is preliminary data.</text>
</comment>
<organism evidence="3 4">
    <name type="scientific">Nocardioides humi</name>
    <dbReference type="NCBI Taxonomy" id="449461"/>
    <lineage>
        <taxon>Bacteria</taxon>
        <taxon>Bacillati</taxon>
        <taxon>Actinomycetota</taxon>
        <taxon>Actinomycetes</taxon>
        <taxon>Propionibacteriales</taxon>
        <taxon>Nocardioidaceae</taxon>
        <taxon>Nocardioides</taxon>
    </lineage>
</organism>
<evidence type="ECO:0000259" key="2">
    <source>
        <dbReference type="Pfam" id="PF20789"/>
    </source>
</evidence>
<evidence type="ECO:0000259" key="1">
    <source>
        <dbReference type="Pfam" id="PF13622"/>
    </source>
</evidence>
<dbReference type="RefSeq" id="WP_344110775.1">
    <property type="nucleotide sequence ID" value="NZ_BAAAOR010000002.1"/>
</dbReference>